<evidence type="ECO:0000313" key="4">
    <source>
        <dbReference type="Proteomes" id="UP000012174"/>
    </source>
</evidence>
<dbReference type="InterPro" id="IPR009772">
    <property type="entry name" value="CDC123"/>
</dbReference>
<dbReference type="GO" id="GO:0044183">
    <property type="term" value="F:protein folding chaperone"/>
    <property type="evidence" value="ECO:0007669"/>
    <property type="project" value="EnsemblFungi"/>
</dbReference>
<keyword evidence="3" id="KW-0131">Cell cycle</keyword>
<feature type="compositionally biased region" description="Acidic residues" evidence="2">
    <location>
        <begin position="356"/>
        <end position="378"/>
    </location>
</feature>
<dbReference type="OMA" id="TFPDPNF"/>
<dbReference type="PANTHER" id="PTHR15323:SF6">
    <property type="entry name" value="CELL DIVISION CYCLE PROTEIN 123 HOMOLOG"/>
    <property type="match status" value="1"/>
</dbReference>
<dbReference type="GO" id="GO:1905143">
    <property type="term" value="P:eukaryotic translation initiation factor 2 complex assembly"/>
    <property type="evidence" value="ECO:0007669"/>
    <property type="project" value="EnsemblFungi"/>
</dbReference>
<keyword evidence="3" id="KW-0132">Cell division</keyword>
<gene>
    <name evidence="3" type="ORF">UCREL1_5209</name>
</gene>
<dbReference type="PANTHER" id="PTHR15323">
    <property type="entry name" value="D123 PROTEIN"/>
    <property type="match status" value="1"/>
</dbReference>
<protein>
    <submittedName>
        <fullName evidence="3">Putative cell division cycle protein 123 protein</fullName>
    </submittedName>
</protein>
<feature type="region of interest" description="Disordered" evidence="2">
    <location>
        <begin position="1"/>
        <end position="20"/>
    </location>
</feature>
<organism evidence="3 4">
    <name type="scientific">Eutypa lata (strain UCR-EL1)</name>
    <name type="common">Grapevine dieback disease fungus</name>
    <name type="synonym">Eutypa armeniacae</name>
    <dbReference type="NCBI Taxonomy" id="1287681"/>
    <lineage>
        <taxon>Eukaryota</taxon>
        <taxon>Fungi</taxon>
        <taxon>Dikarya</taxon>
        <taxon>Ascomycota</taxon>
        <taxon>Pezizomycotina</taxon>
        <taxon>Sordariomycetes</taxon>
        <taxon>Xylariomycetidae</taxon>
        <taxon>Xylariales</taxon>
        <taxon>Diatrypaceae</taxon>
        <taxon>Eutypa</taxon>
    </lineage>
</organism>
<reference evidence="4" key="1">
    <citation type="journal article" date="2013" name="Genome Announc.">
        <title>Draft genome sequence of the grapevine dieback fungus Eutypa lata UCR-EL1.</title>
        <authorList>
            <person name="Blanco-Ulate B."/>
            <person name="Rolshausen P.E."/>
            <person name="Cantu D."/>
        </authorList>
    </citation>
    <scope>NUCLEOTIDE SEQUENCE [LARGE SCALE GENOMIC DNA]</scope>
    <source>
        <strain evidence="4">UCR-EL1</strain>
    </source>
</reference>
<dbReference type="GO" id="GO:0000287">
    <property type="term" value="F:magnesium ion binding"/>
    <property type="evidence" value="ECO:0007669"/>
    <property type="project" value="EnsemblFungi"/>
</dbReference>
<feature type="compositionally biased region" description="Acidic residues" evidence="2">
    <location>
        <begin position="74"/>
        <end position="84"/>
    </location>
</feature>
<evidence type="ECO:0000313" key="3">
    <source>
        <dbReference type="EMBL" id="EMR67786.1"/>
    </source>
</evidence>
<dbReference type="Proteomes" id="UP000012174">
    <property type="component" value="Unassembled WGS sequence"/>
</dbReference>
<dbReference type="eggNOG" id="KOG2983">
    <property type="taxonomic scope" value="Eukaryota"/>
</dbReference>
<feature type="region of interest" description="Disordered" evidence="2">
    <location>
        <begin position="74"/>
        <end position="122"/>
    </location>
</feature>
<accession>M7TD12</accession>
<sequence>MPAITEPSQPAPGPANPASLFPPITRDHILHCSYDSWFPKYRTSCIKSRIIPLSPEFIEYIREDGIVLADDDGTAAEEDDDDEWQSGPSGAPQPRIPNGEDSDSDSEEEEEDEPPKLPPNQRFPELHQAIKDKIAELGGAVAPKLNWSSPKDATWISPHQNTIKCTSPNDIYLLLKSSNFITHDLEHAFDDCTPPPPSPSSASASTANNTNNSATSSSSSSPPSFKPVLVLRSYFNPHTAMEFRCFVKQRNLVAISQRDLRHFDFLRSLRADVVARASQLFNHRLRFTFPEGSFVFDVYVPEKDGSDDDDSGGGGPLGRARLIDINPWAPHTDSLLFGWQELLDMEVPGPILGTSSEDEGDGDVGVGEEDDDDDDEEDFVPELRLVEEDDQAAFNFSSPQYSAHKLPKEVVDASLAGEGGMREFAQKWQEMVEYRANVANWETSGGDRDQQS</sequence>
<feature type="compositionally biased region" description="Acidic residues" evidence="2">
    <location>
        <begin position="100"/>
        <end position="113"/>
    </location>
</feature>
<dbReference type="AlphaFoldDB" id="M7TD12"/>
<dbReference type="HOGENOM" id="CLU_034402_2_0_1"/>
<feature type="region of interest" description="Disordered" evidence="2">
    <location>
        <begin position="188"/>
        <end position="224"/>
    </location>
</feature>
<dbReference type="EMBL" id="KB706356">
    <property type="protein sequence ID" value="EMR67786.1"/>
    <property type="molecule type" value="Genomic_DNA"/>
</dbReference>
<keyword evidence="4" id="KW-1185">Reference proteome</keyword>
<name>M7TD12_EUTLA</name>
<dbReference type="GO" id="GO:0051301">
    <property type="term" value="P:cell division"/>
    <property type="evidence" value="ECO:0007669"/>
    <property type="project" value="UniProtKB-KW"/>
</dbReference>
<dbReference type="GO" id="GO:0005524">
    <property type="term" value="F:ATP binding"/>
    <property type="evidence" value="ECO:0007669"/>
    <property type="project" value="EnsemblFungi"/>
</dbReference>
<evidence type="ECO:0000256" key="2">
    <source>
        <dbReference type="SAM" id="MobiDB-lite"/>
    </source>
</evidence>
<feature type="region of interest" description="Disordered" evidence="2">
    <location>
        <begin position="348"/>
        <end position="378"/>
    </location>
</feature>
<dbReference type="GO" id="GO:0005737">
    <property type="term" value="C:cytoplasm"/>
    <property type="evidence" value="ECO:0007669"/>
    <property type="project" value="TreeGrafter"/>
</dbReference>
<proteinExistence type="inferred from homology"/>
<dbReference type="Pfam" id="PF07065">
    <property type="entry name" value="D123"/>
    <property type="match status" value="1"/>
</dbReference>
<evidence type="ECO:0000256" key="1">
    <source>
        <dbReference type="ARBA" id="ARBA00011047"/>
    </source>
</evidence>
<comment type="similarity">
    <text evidence="1">Belongs to the CDC123 family.</text>
</comment>
<dbReference type="KEGG" id="ela:UCREL1_5209"/>
<feature type="compositionally biased region" description="Low complexity" evidence="2">
    <location>
        <begin position="200"/>
        <end position="223"/>
    </location>
</feature>
<dbReference type="STRING" id="1287681.M7TD12"/>
<dbReference type="OrthoDB" id="360540at2759"/>